<feature type="domain" description="BTB" evidence="2">
    <location>
        <begin position="46"/>
        <end position="150"/>
    </location>
</feature>
<feature type="region of interest" description="Disordered" evidence="1">
    <location>
        <begin position="1"/>
        <end position="33"/>
    </location>
</feature>
<evidence type="ECO:0000256" key="1">
    <source>
        <dbReference type="SAM" id="MobiDB-lite"/>
    </source>
</evidence>
<dbReference type="HOGENOM" id="CLU_033082_3_2_1"/>
<proteinExistence type="predicted"/>
<accession>A0A067Q8X0</accession>
<evidence type="ECO:0000259" key="2">
    <source>
        <dbReference type="SMART" id="SM00225"/>
    </source>
</evidence>
<sequence>MSVNRDVDPPPGKRPRTEDPDSDSDAGTTEPQTELKKHETLWFDDGNVILVASRILAFKVYRGVLSRCSGVFRDLLSVKLEGEPMEGCRVVHLPDNPSELGYLLSALFLRSSFIVTQCGFEELAAILRLSTKYSIPGLRQESLEFLNYCFPANATMHEFTSLKRRNLLKAPGAAIGLVNLALELKLDAPIGNLALYECCTMPIRDLCDGYKRSDGTTETLDSKTMGRCMRGRDILVSTDFRRANQWMNVTRPTVLCTPATCPGLNISVVRRSPKAQSLFQSGHHAPQERTAYMDILQPYCRVCMSILMNERGAGRQTMLSRVVQGAVFPKTW</sequence>
<reference evidence="4" key="1">
    <citation type="journal article" date="2014" name="Proc. Natl. Acad. Sci. U.S.A.">
        <title>Extensive sampling of basidiomycete genomes demonstrates inadequacy of the white-rot/brown-rot paradigm for wood decay fungi.</title>
        <authorList>
            <person name="Riley R."/>
            <person name="Salamov A.A."/>
            <person name="Brown D.W."/>
            <person name="Nagy L.G."/>
            <person name="Floudas D."/>
            <person name="Held B.W."/>
            <person name="Levasseur A."/>
            <person name="Lombard V."/>
            <person name="Morin E."/>
            <person name="Otillar R."/>
            <person name="Lindquist E.A."/>
            <person name="Sun H."/>
            <person name="LaButti K.M."/>
            <person name="Schmutz J."/>
            <person name="Jabbour D."/>
            <person name="Luo H."/>
            <person name="Baker S.E."/>
            <person name="Pisabarro A.G."/>
            <person name="Walton J.D."/>
            <person name="Blanchette R.A."/>
            <person name="Henrissat B."/>
            <person name="Martin F."/>
            <person name="Cullen D."/>
            <person name="Hibbett D.S."/>
            <person name="Grigoriev I.V."/>
        </authorList>
    </citation>
    <scope>NUCLEOTIDE SEQUENCE [LARGE SCALE GENOMIC DNA]</scope>
    <source>
        <strain evidence="4">MUCL 33604</strain>
    </source>
</reference>
<dbReference type="InterPro" id="IPR000210">
    <property type="entry name" value="BTB/POZ_dom"/>
</dbReference>
<evidence type="ECO:0000313" key="3">
    <source>
        <dbReference type="EMBL" id="KDQ59922.1"/>
    </source>
</evidence>
<dbReference type="InParanoid" id="A0A067Q8X0"/>
<name>A0A067Q8X0_9AGAM</name>
<dbReference type="Pfam" id="PF00651">
    <property type="entry name" value="BTB"/>
    <property type="match status" value="1"/>
</dbReference>
<gene>
    <name evidence="3" type="ORF">JAAARDRAFT_46492</name>
</gene>
<keyword evidence="4" id="KW-1185">Reference proteome</keyword>
<organism evidence="3 4">
    <name type="scientific">Jaapia argillacea MUCL 33604</name>
    <dbReference type="NCBI Taxonomy" id="933084"/>
    <lineage>
        <taxon>Eukaryota</taxon>
        <taxon>Fungi</taxon>
        <taxon>Dikarya</taxon>
        <taxon>Basidiomycota</taxon>
        <taxon>Agaricomycotina</taxon>
        <taxon>Agaricomycetes</taxon>
        <taxon>Agaricomycetidae</taxon>
        <taxon>Jaapiales</taxon>
        <taxon>Jaapiaceae</taxon>
        <taxon>Jaapia</taxon>
    </lineage>
</organism>
<dbReference type="Gene3D" id="3.30.710.10">
    <property type="entry name" value="Potassium Channel Kv1.1, Chain A"/>
    <property type="match status" value="1"/>
</dbReference>
<dbReference type="EMBL" id="KL197715">
    <property type="protein sequence ID" value="KDQ59922.1"/>
    <property type="molecule type" value="Genomic_DNA"/>
</dbReference>
<dbReference type="OrthoDB" id="3036049at2759"/>
<dbReference type="STRING" id="933084.A0A067Q8X0"/>
<dbReference type="InterPro" id="IPR011333">
    <property type="entry name" value="SKP1/BTB/POZ_sf"/>
</dbReference>
<evidence type="ECO:0000313" key="4">
    <source>
        <dbReference type="Proteomes" id="UP000027265"/>
    </source>
</evidence>
<dbReference type="AlphaFoldDB" id="A0A067Q8X0"/>
<dbReference type="Proteomes" id="UP000027265">
    <property type="component" value="Unassembled WGS sequence"/>
</dbReference>
<dbReference type="SMART" id="SM00225">
    <property type="entry name" value="BTB"/>
    <property type="match status" value="1"/>
</dbReference>
<protein>
    <recommendedName>
        <fullName evidence="2">BTB domain-containing protein</fullName>
    </recommendedName>
</protein>